<evidence type="ECO:0000256" key="5">
    <source>
        <dbReference type="ARBA" id="ARBA00023125"/>
    </source>
</evidence>
<name>A0A402CVG2_9BACT</name>
<evidence type="ECO:0000256" key="3">
    <source>
        <dbReference type="ARBA" id="ARBA00023015"/>
    </source>
</evidence>
<reference evidence="8 9" key="1">
    <citation type="journal article" date="2019" name="Int. J. Syst. Evol. Microbiol.">
        <title>Capsulimonas corticalis gen. nov., sp. nov., an aerobic capsulated bacterium, of a novel bacterial order, Capsulimonadales ord. nov., of the class Armatimonadia of the phylum Armatimonadetes.</title>
        <authorList>
            <person name="Li J."/>
            <person name="Kudo C."/>
            <person name="Tonouchi A."/>
        </authorList>
    </citation>
    <scope>NUCLEOTIDE SEQUENCE [LARGE SCALE GENOMIC DNA]</scope>
    <source>
        <strain evidence="8 9">AX-7</strain>
    </source>
</reference>
<dbReference type="SUPFAM" id="SSF46894">
    <property type="entry name" value="C-terminal effector domain of the bipartite response regulators"/>
    <property type="match status" value="1"/>
</dbReference>
<gene>
    <name evidence="8" type="ORF">CCAX7_24530</name>
</gene>
<keyword evidence="9" id="KW-1185">Reference proteome</keyword>
<dbReference type="Gene3D" id="1.10.10.10">
    <property type="entry name" value="Winged helix-like DNA-binding domain superfamily/Winged helix DNA-binding domain"/>
    <property type="match status" value="1"/>
</dbReference>
<dbReference type="RefSeq" id="WP_119321360.1">
    <property type="nucleotide sequence ID" value="NZ_AP025739.1"/>
</dbReference>
<accession>A0A402CVG2</accession>
<keyword evidence="4" id="KW-0731">Sigma factor</keyword>
<dbReference type="GO" id="GO:0003677">
    <property type="term" value="F:DNA binding"/>
    <property type="evidence" value="ECO:0007669"/>
    <property type="project" value="UniProtKB-KW"/>
</dbReference>
<dbReference type="PANTHER" id="PTHR43133:SF8">
    <property type="entry name" value="RNA POLYMERASE SIGMA FACTOR HI_1459-RELATED"/>
    <property type="match status" value="1"/>
</dbReference>
<dbReference type="Pfam" id="PF04542">
    <property type="entry name" value="Sigma70_r2"/>
    <property type="match status" value="1"/>
</dbReference>
<dbReference type="InterPro" id="IPR039425">
    <property type="entry name" value="RNA_pol_sigma-70-like"/>
</dbReference>
<dbReference type="EMBL" id="AP025739">
    <property type="protein sequence ID" value="BDI30402.1"/>
    <property type="molecule type" value="Genomic_DNA"/>
</dbReference>
<dbReference type="Gene3D" id="1.10.1740.10">
    <property type="match status" value="1"/>
</dbReference>
<evidence type="ECO:0000256" key="4">
    <source>
        <dbReference type="ARBA" id="ARBA00023082"/>
    </source>
</evidence>
<dbReference type="SUPFAM" id="SSF88946">
    <property type="entry name" value="Sigma2 domain of RNA polymerase sigma factors"/>
    <property type="match status" value="1"/>
</dbReference>
<dbReference type="InterPro" id="IPR016032">
    <property type="entry name" value="Sig_transdc_resp-reg_C-effctor"/>
</dbReference>
<keyword evidence="5" id="KW-0238">DNA-binding</keyword>
<keyword evidence="6" id="KW-0804">Transcription</keyword>
<evidence type="ECO:0000313" key="9">
    <source>
        <dbReference type="Proteomes" id="UP000287394"/>
    </source>
</evidence>
<organism evidence="8 9">
    <name type="scientific">Capsulimonas corticalis</name>
    <dbReference type="NCBI Taxonomy" id="2219043"/>
    <lineage>
        <taxon>Bacteria</taxon>
        <taxon>Bacillati</taxon>
        <taxon>Armatimonadota</taxon>
        <taxon>Armatimonadia</taxon>
        <taxon>Capsulimonadales</taxon>
        <taxon>Capsulimonadaceae</taxon>
        <taxon>Capsulimonas</taxon>
    </lineage>
</organism>
<comment type="function">
    <text evidence="7">Sigma factors are initiation factors that promote the attachment of RNA polymerase to specific initiation sites and are then released. Sigma-S contributes to the protection against external stress, thus playing a role in cellular fitness and survival.</text>
</comment>
<dbReference type="InterPro" id="IPR036388">
    <property type="entry name" value="WH-like_DNA-bd_sf"/>
</dbReference>
<dbReference type="InterPro" id="IPR014284">
    <property type="entry name" value="RNA_pol_sigma-70_dom"/>
</dbReference>
<evidence type="ECO:0000256" key="6">
    <source>
        <dbReference type="ARBA" id="ARBA00023163"/>
    </source>
</evidence>
<dbReference type="NCBIfam" id="TIGR02937">
    <property type="entry name" value="sigma70-ECF"/>
    <property type="match status" value="1"/>
</dbReference>
<sequence length="175" mass="20090">MVSSYSYDRARYGDREAREALVARLRPRMSKMAAHYARCTNENADDLLQEAWVGLLDALTNIDVSIGDPDQYLLKHARWRLLDAVKRWRRRRCELLEDEQVAALPSSMDWNDVQTDLSIRAFTGALKPTQQAVLKSLLRGMTWREAGDELGCSSANVAYHVKQIQRQYQEWSTAG</sequence>
<dbReference type="AlphaFoldDB" id="A0A402CVG2"/>
<evidence type="ECO:0000313" key="8">
    <source>
        <dbReference type="EMBL" id="BDI30402.1"/>
    </source>
</evidence>
<dbReference type="KEGG" id="ccot:CCAX7_24530"/>
<dbReference type="Proteomes" id="UP000287394">
    <property type="component" value="Chromosome"/>
</dbReference>
<dbReference type="GO" id="GO:0016987">
    <property type="term" value="F:sigma factor activity"/>
    <property type="evidence" value="ECO:0007669"/>
    <property type="project" value="UniProtKB-KW"/>
</dbReference>
<proteinExistence type="inferred from homology"/>
<dbReference type="GO" id="GO:0006352">
    <property type="term" value="P:DNA-templated transcription initiation"/>
    <property type="evidence" value="ECO:0007669"/>
    <property type="project" value="InterPro"/>
</dbReference>
<protein>
    <recommendedName>
        <fullName evidence="2">RNA polymerase sigma factor SigS</fullName>
    </recommendedName>
</protein>
<evidence type="ECO:0000256" key="7">
    <source>
        <dbReference type="ARBA" id="ARBA00024701"/>
    </source>
</evidence>
<dbReference type="PANTHER" id="PTHR43133">
    <property type="entry name" value="RNA POLYMERASE ECF-TYPE SIGMA FACTO"/>
    <property type="match status" value="1"/>
</dbReference>
<evidence type="ECO:0000256" key="1">
    <source>
        <dbReference type="ARBA" id="ARBA00007788"/>
    </source>
</evidence>
<dbReference type="OrthoDB" id="9801359at2"/>
<evidence type="ECO:0000256" key="2">
    <source>
        <dbReference type="ARBA" id="ARBA00021245"/>
    </source>
</evidence>
<dbReference type="InterPro" id="IPR007627">
    <property type="entry name" value="RNA_pol_sigma70_r2"/>
</dbReference>
<dbReference type="InterPro" id="IPR013325">
    <property type="entry name" value="RNA_pol_sigma_r2"/>
</dbReference>
<keyword evidence="3" id="KW-0805">Transcription regulation</keyword>
<comment type="similarity">
    <text evidence="1">Belongs to the sigma-70 factor family.</text>
</comment>